<accession>A0A8D1IDQ8</accession>
<name>A0A8D1IDQ8_PIG</name>
<organism evidence="2 3">
    <name type="scientific">Sus scrofa</name>
    <name type="common">Pig</name>
    <dbReference type="NCBI Taxonomy" id="9823"/>
    <lineage>
        <taxon>Eukaryota</taxon>
        <taxon>Metazoa</taxon>
        <taxon>Chordata</taxon>
        <taxon>Craniata</taxon>
        <taxon>Vertebrata</taxon>
        <taxon>Euteleostomi</taxon>
        <taxon>Mammalia</taxon>
        <taxon>Eutheria</taxon>
        <taxon>Laurasiatheria</taxon>
        <taxon>Artiodactyla</taxon>
        <taxon>Suina</taxon>
        <taxon>Suidae</taxon>
        <taxon>Sus</taxon>
    </lineage>
</organism>
<keyword evidence="1" id="KW-0812">Transmembrane</keyword>
<sequence length="103" mass="11598">MPESVLPMFSSRSLMVSCLIFKSFSHLEFIFVHGVRVCSSFIDLHAAVQVSQQCLLKRLSFSHFLFLPAFQRLIDHRCVGLFLGSLFCSVGLYVCFGTTTILS</sequence>
<keyword evidence="1" id="KW-0472">Membrane</keyword>
<keyword evidence="1" id="KW-1133">Transmembrane helix</keyword>
<evidence type="ECO:0000313" key="3">
    <source>
        <dbReference type="Proteomes" id="UP000694728"/>
    </source>
</evidence>
<feature type="transmembrane region" description="Helical" evidence="1">
    <location>
        <begin position="79"/>
        <end position="102"/>
    </location>
</feature>
<proteinExistence type="predicted"/>
<evidence type="ECO:0000313" key="2">
    <source>
        <dbReference type="Ensembl" id="ENSSSCP00045030060.1"/>
    </source>
</evidence>
<dbReference type="Ensembl" id="ENSSSCT00045043259.1">
    <property type="protein sequence ID" value="ENSSSCP00045030060.1"/>
    <property type="gene ID" value="ENSSSCG00045025375.1"/>
</dbReference>
<protein>
    <submittedName>
        <fullName evidence="2">Uncharacterized protein</fullName>
    </submittedName>
</protein>
<reference evidence="2" key="1">
    <citation type="submission" date="2025-08" db="UniProtKB">
        <authorList>
            <consortium name="Ensembl"/>
        </authorList>
    </citation>
    <scope>IDENTIFICATION</scope>
</reference>
<evidence type="ECO:0000256" key="1">
    <source>
        <dbReference type="SAM" id="Phobius"/>
    </source>
</evidence>
<dbReference type="Proteomes" id="UP000694728">
    <property type="component" value="Unplaced"/>
</dbReference>
<dbReference type="AlphaFoldDB" id="A0A8D1IDQ8"/>